<dbReference type="Proteomes" id="UP000241158">
    <property type="component" value="Unassembled WGS sequence"/>
</dbReference>
<protein>
    <recommendedName>
        <fullName evidence="1">Immunity MXAN-0049 protein domain-containing protein</fullName>
    </recommendedName>
</protein>
<evidence type="ECO:0000313" key="3">
    <source>
        <dbReference type="Proteomes" id="UP000241158"/>
    </source>
</evidence>
<reference evidence="3" key="1">
    <citation type="submission" date="2017-11" db="EMBL/GenBank/DDBJ databases">
        <authorList>
            <person name="Kuznetsova I."/>
            <person name="Sazanova A."/>
            <person name="Chirak E."/>
            <person name="Safronova V."/>
            <person name="Willems A."/>
        </authorList>
    </citation>
    <scope>NUCLEOTIDE SEQUENCE [LARGE SCALE GENOMIC DNA]</scope>
    <source>
        <strain evidence="3">PEPV15</strain>
    </source>
</reference>
<dbReference type="Pfam" id="PF07791">
    <property type="entry name" value="Imm11"/>
    <property type="match status" value="1"/>
</dbReference>
<comment type="caution">
    <text evidence="2">The sequence shown here is derived from an EMBL/GenBank/DDBJ whole genome shotgun (WGS) entry which is preliminary data.</text>
</comment>
<sequence length="175" mass="19449">MKLKSGDDWKFTTADGVAHLSALGEDKFILDMNEFGPADGSAMDFTIAAHDVPIVSATLKDALFFVDGLYYYAVAIPEKPSASPHYYAMATDNFIDCFDERKSVFSIFTPDDPVRPDRAGDYHSVIKLIIDPAKAVGHDIFRIKRYPTALIVSERVKITLERGGFTGLDFRLCTE</sequence>
<feature type="domain" description="Immunity MXAN-0049 protein" evidence="1">
    <location>
        <begin position="51"/>
        <end position="173"/>
    </location>
</feature>
<proteinExistence type="predicted"/>
<accession>A0A2P7B0M4</accession>
<evidence type="ECO:0000259" key="1">
    <source>
        <dbReference type="Pfam" id="PF07791"/>
    </source>
</evidence>
<keyword evidence="3" id="KW-1185">Reference proteome</keyword>
<name>A0A2P7B0M4_9HYPH</name>
<organism evidence="2 3">
    <name type="scientific">Phyllobacterium endophyticum</name>
    <dbReference type="NCBI Taxonomy" id="1149773"/>
    <lineage>
        <taxon>Bacteria</taxon>
        <taxon>Pseudomonadati</taxon>
        <taxon>Pseudomonadota</taxon>
        <taxon>Alphaproteobacteria</taxon>
        <taxon>Hyphomicrobiales</taxon>
        <taxon>Phyllobacteriaceae</taxon>
        <taxon>Phyllobacterium</taxon>
    </lineage>
</organism>
<evidence type="ECO:0000313" key="2">
    <source>
        <dbReference type="EMBL" id="PSH60005.1"/>
    </source>
</evidence>
<gene>
    <name evidence="2" type="ORF">CU100_04580</name>
</gene>
<dbReference type="AlphaFoldDB" id="A0A2P7B0M4"/>
<dbReference type="InterPro" id="IPR012433">
    <property type="entry name" value="Imm11"/>
</dbReference>
<dbReference type="EMBL" id="PGGN01000001">
    <property type="protein sequence ID" value="PSH60005.1"/>
    <property type="molecule type" value="Genomic_DNA"/>
</dbReference>